<dbReference type="InterPro" id="IPR036691">
    <property type="entry name" value="Endo/exonu/phosph_ase_sf"/>
</dbReference>
<dbReference type="InterPro" id="IPR000504">
    <property type="entry name" value="RRM_dom"/>
</dbReference>
<dbReference type="PANTHER" id="PTHR34427:SF5">
    <property type="entry name" value="DUF4283 DOMAIN-CONTAINING PROTEIN"/>
    <property type="match status" value="1"/>
</dbReference>
<dbReference type="PaxDb" id="3847-GLYMA04G13142.1"/>
<dbReference type="InterPro" id="IPR012677">
    <property type="entry name" value="Nucleotide-bd_a/b_plait_sf"/>
</dbReference>
<dbReference type="SUPFAM" id="SSF56219">
    <property type="entry name" value="DNase I-like"/>
    <property type="match status" value="1"/>
</dbReference>
<dbReference type="EnsemblPlants" id="KRH62585">
    <property type="protein sequence ID" value="KRH62585"/>
    <property type="gene ID" value="GLYMA_04G117700"/>
</dbReference>
<name>A0A0R0KC62_SOYBN</name>
<dbReference type="Pfam" id="PF00076">
    <property type="entry name" value="RRM_1"/>
    <property type="match status" value="1"/>
</dbReference>
<dbReference type="GO" id="GO:0003824">
    <property type="term" value="F:catalytic activity"/>
    <property type="evidence" value="ECO:0007669"/>
    <property type="project" value="InterPro"/>
</dbReference>
<sequence length="879" mass="101363">MSASEREYVRGRERVNVRERERENVRERDKVRESFNAFERNTVRERKKEVVQSEAGDSEWKTVKSRRSRYLRTQTHGGKGRWQQRTRRNWRDDVDITSFYFTRFSEEVTKAELWRHFSHWGELKEIFIPNRRNREGKRYGFARFKGVGDRRSVEKELDNSFIRGLKLHVNIPKYGRGDMMKEPLRHRLVGERVDMTENIRLGEAPRRATVYKTTNRSYAEVAALPIQRSNQSSRENNLFAGGDTSSTTLSLDISEEDKARYKNVWVGRLKKLEVFERLDEEVAWHVGPSISAKYLGDDMALLLGLSDKRAAEIIGEETEQSSSLFYSLTKWNPQLRMDTRLVWLRCWGIPILGWKTEYIRKMVAAVGDMVDIDEDVEHMQRLDRARVLVRTPWPPLVHHTTRVLIDGVSYCIYIVEENGGIEPNGCRHDRSLWASSEEIISDVDDDDMATVRSWSTALPPTTAVGELGGEKAHHRHDPQPDPLTTGFINEPVGNDPPDRLMVSKSTSDTVESLKRKQFEWGTEKQLPDNVTFNEKSMDAEALGERFPQIIKADSSPFDCDSEKSLYEEEEAPKSGQHVEFTSHGSHTPPYGYSEAHNHIGPSTINTPEAQLNETHQQHQEISKGLQVYTRKKWYKKKEAQQDSLTELNSALLEKEKEAITERQRELLYQMGLTHGGDPQQGLGRGAKWAAIRKLNLKYKVDLVCLQETKKESITKLVCQNIWADSNVSWDSVPAIHTAGGLLCMWNNLAFEVDRKVKGTNFLMLAGRWIKEDLNLFIVNVYAPCDNAGKRELWDQLKQLEDSNPEGVWCFLGDFNSIRSMDERIGSSQRTVGDYDIAGFNDWISDMELQEIKSYGSRFTWCRPNGSVRSRLDRCLVSEQ</sequence>
<dbReference type="GO" id="GO:0003729">
    <property type="term" value="F:mRNA binding"/>
    <property type="evidence" value="ECO:0000318"/>
    <property type="project" value="GO_Central"/>
</dbReference>
<evidence type="ECO:0000313" key="4">
    <source>
        <dbReference type="EnsemblPlants" id="KRH62585"/>
    </source>
</evidence>
<evidence type="ECO:0000313" key="3">
    <source>
        <dbReference type="EMBL" id="KRH62585.1"/>
    </source>
</evidence>
<dbReference type="Gene3D" id="3.60.10.10">
    <property type="entry name" value="Endonuclease/exonuclease/phosphatase"/>
    <property type="match status" value="1"/>
</dbReference>
<keyword evidence="5" id="KW-1185">Reference proteome</keyword>
<dbReference type="Proteomes" id="UP000008827">
    <property type="component" value="Chromosome 4"/>
</dbReference>
<evidence type="ECO:0000256" key="1">
    <source>
        <dbReference type="PROSITE-ProRule" id="PRU00176"/>
    </source>
</evidence>
<dbReference type="InParanoid" id="A0A0R0KC62"/>
<dbReference type="AlphaFoldDB" id="A0A0R0KC62"/>
<dbReference type="InterPro" id="IPR035979">
    <property type="entry name" value="RBD_domain_sf"/>
</dbReference>
<dbReference type="Gramene" id="KRH62585">
    <property type="protein sequence ID" value="KRH62585"/>
    <property type="gene ID" value="GLYMA_04G117700"/>
</dbReference>
<accession>A0A0R0KC62</accession>
<dbReference type="SUPFAM" id="SSF54928">
    <property type="entry name" value="RNA-binding domain, RBD"/>
    <property type="match status" value="1"/>
</dbReference>
<evidence type="ECO:0000259" key="2">
    <source>
        <dbReference type="PROSITE" id="PS50102"/>
    </source>
</evidence>
<dbReference type="GO" id="GO:0000381">
    <property type="term" value="P:regulation of alternative mRNA splicing, via spliceosome"/>
    <property type="evidence" value="ECO:0000318"/>
    <property type="project" value="GO_Central"/>
</dbReference>
<dbReference type="PANTHER" id="PTHR34427">
    <property type="entry name" value="DUF4283 DOMAIN PROTEIN"/>
    <property type="match status" value="1"/>
</dbReference>
<reference evidence="4" key="2">
    <citation type="submission" date="2018-02" db="UniProtKB">
        <authorList>
            <consortium name="EnsemblPlants"/>
        </authorList>
    </citation>
    <scope>IDENTIFICATION</scope>
    <source>
        <strain evidence="4">Williams 82</strain>
    </source>
</reference>
<keyword evidence="1" id="KW-0694">RNA-binding</keyword>
<dbReference type="Pfam" id="PF03372">
    <property type="entry name" value="Exo_endo_phos"/>
    <property type="match status" value="1"/>
</dbReference>
<dbReference type="PROSITE" id="PS50102">
    <property type="entry name" value="RRM"/>
    <property type="match status" value="1"/>
</dbReference>
<gene>
    <name evidence="3" type="ORF">GLYMA_04G117700</name>
</gene>
<feature type="domain" description="RRM" evidence="2">
    <location>
        <begin position="97"/>
        <end position="174"/>
    </location>
</feature>
<protein>
    <recommendedName>
        <fullName evidence="2">RRM domain-containing protein</fullName>
    </recommendedName>
</protein>
<organism evidence="3">
    <name type="scientific">Glycine max</name>
    <name type="common">Soybean</name>
    <name type="synonym">Glycine hispida</name>
    <dbReference type="NCBI Taxonomy" id="3847"/>
    <lineage>
        <taxon>Eukaryota</taxon>
        <taxon>Viridiplantae</taxon>
        <taxon>Streptophyta</taxon>
        <taxon>Embryophyta</taxon>
        <taxon>Tracheophyta</taxon>
        <taxon>Spermatophyta</taxon>
        <taxon>Magnoliopsida</taxon>
        <taxon>eudicotyledons</taxon>
        <taxon>Gunneridae</taxon>
        <taxon>Pentapetalae</taxon>
        <taxon>rosids</taxon>
        <taxon>fabids</taxon>
        <taxon>Fabales</taxon>
        <taxon>Fabaceae</taxon>
        <taxon>Papilionoideae</taxon>
        <taxon>50 kb inversion clade</taxon>
        <taxon>NPAAA clade</taxon>
        <taxon>indigoferoid/millettioid clade</taxon>
        <taxon>Phaseoleae</taxon>
        <taxon>Glycine</taxon>
        <taxon>Glycine subgen. Soja</taxon>
    </lineage>
</organism>
<dbReference type="CDD" id="cd00590">
    <property type="entry name" value="RRM_SF"/>
    <property type="match status" value="1"/>
</dbReference>
<dbReference type="GO" id="GO:0016607">
    <property type="term" value="C:nuclear speck"/>
    <property type="evidence" value="ECO:0000318"/>
    <property type="project" value="GO_Central"/>
</dbReference>
<dbReference type="EMBL" id="CM000837">
    <property type="protein sequence ID" value="KRH62585.1"/>
    <property type="molecule type" value="Genomic_DNA"/>
</dbReference>
<dbReference type="SMART" id="SM00360">
    <property type="entry name" value="RRM"/>
    <property type="match status" value="1"/>
</dbReference>
<reference evidence="3" key="3">
    <citation type="submission" date="2018-07" db="EMBL/GenBank/DDBJ databases">
        <title>WGS assembly of Glycine max.</title>
        <authorList>
            <person name="Schmutz J."/>
            <person name="Cannon S."/>
            <person name="Schlueter J."/>
            <person name="Ma J."/>
            <person name="Mitros T."/>
            <person name="Nelson W."/>
            <person name="Hyten D."/>
            <person name="Song Q."/>
            <person name="Thelen J."/>
            <person name="Cheng J."/>
            <person name="Xu D."/>
            <person name="Hellsten U."/>
            <person name="May G."/>
            <person name="Yu Y."/>
            <person name="Sakurai T."/>
            <person name="Umezawa T."/>
            <person name="Bhattacharyya M."/>
            <person name="Sandhu D."/>
            <person name="Valliyodan B."/>
            <person name="Lindquist E."/>
            <person name="Peto M."/>
            <person name="Grant D."/>
            <person name="Shu S."/>
            <person name="Goodstein D."/>
            <person name="Barry K."/>
            <person name="Futrell-Griggs M."/>
            <person name="Abernathy B."/>
            <person name="Du J."/>
            <person name="Tian Z."/>
            <person name="Zhu L."/>
            <person name="Gill N."/>
            <person name="Joshi T."/>
            <person name="Libault M."/>
            <person name="Sethuraman A."/>
            <person name="Zhang X."/>
            <person name="Shinozaki K."/>
            <person name="Nguyen H."/>
            <person name="Wing R."/>
            <person name="Cregan P."/>
            <person name="Specht J."/>
            <person name="Grimwood J."/>
            <person name="Rokhsar D."/>
            <person name="Stacey G."/>
            <person name="Shoemaker R."/>
            <person name="Jackson S."/>
        </authorList>
    </citation>
    <scope>NUCLEOTIDE SEQUENCE</scope>
    <source>
        <tissue evidence="3">Callus</tissue>
    </source>
</reference>
<dbReference type="Gene3D" id="3.30.70.330">
    <property type="match status" value="1"/>
</dbReference>
<reference evidence="3 4" key="1">
    <citation type="journal article" date="2010" name="Nature">
        <title>Genome sequence of the palaeopolyploid soybean.</title>
        <authorList>
            <person name="Schmutz J."/>
            <person name="Cannon S.B."/>
            <person name="Schlueter J."/>
            <person name="Ma J."/>
            <person name="Mitros T."/>
            <person name="Nelson W."/>
            <person name="Hyten D.L."/>
            <person name="Song Q."/>
            <person name="Thelen J.J."/>
            <person name="Cheng J."/>
            <person name="Xu D."/>
            <person name="Hellsten U."/>
            <person name="May G.D."/>
            <person name="Yu Y."/>
            <person name="Sakurai T."/>
            <person name="Umezawa T."/>
            <person name="Bhattacharyya M.K."/>
            <person name="Sandhu D."/>
            <person name="Valliyodan B."/>
            <person name="Lindquist E."/>
            <person name="Peto M."/>
            <person name="Grant D."/>
            <person name="Shu S."/>
            <person name="Goodstein D."/>
            <person name="Barry K."/>
            <person name="Futrell-Griggs M."/>
            <person name="Abernathy B."/>
            <person name="Du J."/>
            <person name="Tian Z."/>
            <person name="Zhu L."/>
            <person name="Gill N."/>
            <person name="Joshi T."/>
            <person name="Libault M."/>
            <person name="Sethuraman A."/>
            <person name="Zhang X.-C."/>
            <person name="Shinozaki K."/>
            <person name="Nguyen H.T."/>
            <person name="Wing R.A."/>
            <person name="Cregan P."/>
            <person name="Specht J."/>
            <person name="Grimwood J."/>
            <person name="Rokhsar D."/>
            <person name="Stacey G."/>
            <person name="Shoemaker R.C."/>
            <person name="Jackson S.A."/>
        </authorList>
    </citation>
    <scope>NUCLEOTIDE SEQUENCE</scope>
    <source>
        <strain evidence="4">cv. Williams 82</strain>
        <tissue evidence="3">Callus</tissue>
    </source>
</reference>
<dbReference type="SMR" id="A0A0R0KC62"/>
<dbReference type="InterPro" id="IPR005135">
    <property type="entry name" value="Endo/exonuclease/phosphatase"/>
</dbReference>
<evidence type="ECO:0000313" key="5">
    <source>
        <dbReference type="Proteomes" id="UP000008827"/>
    </source>
</evidence>
<proteinExistence type="predicted"/>